<accession>A0A8C0X479</accession>
<dbReference type="AlphaFoldDB" id="A0A8C0X479"/>
<dbReference type="Ensembl" id="ENSCCNT00000022969.1">
    <property type="protein sequence ID" value="ENSCCNP00000017648.1"/>
    <property type="gene ID" value="ENSCCNG00000017954.1"/>
</dbReference>
<sequence length="65" mass="7035">MPLLSESFSVSATGSCGMRNRGFSQAHQPQVMSFDYSFPLPTPAPAALTPFTDQNTVELVDLDVE</sequence>
<evidence type="ECO:0000313" key="1">
    <source>
        <dbReference type="Ensembl" id="ENSCCNP00000017648.1"/>
    </source>
</evidence>
<protein>
    <submittedName>
        <fullName evidence="1">Uncharacterized protein</fullName>
    </submittedName>
</protein>
<reference evidence="1" key="1">
    <citation type="submission" date="2023-09" db="UniProtKB">
        <authorList>
            <consortium name="Ensembl"/>
        </authorList>
    </citation>
    <scope>IDENTIFICATION</scope>
</reference>
<name>A0A8C0X479_CASCN</name>
<organism evidence="1">
    <name type="scientific">Castor canadensis</name>
    <name type="common">American beaver</name>
    <dbReference type="NCBI Taxonomy" id="51338"/>
    <lineage>
        <taxon>Eukaryota</taxon>
        <taxon>Metazoa</taxon>
        <taxon>Chordata</taxon>
        <taxon>Craniata</taxon>
        <taxon>Vertebrata</taxon>
        <taxon>Euteleostomi</taxon>
        <taxon>Mammalia</taxon>
        <taxon>Eutheria</taxon>
        <taxon>Euarchontoglires</taxon>
        <taxon>Glires</taxon>
        <taxon>Rodentia</taxon>
        <taxon>Castorimorpha</taxon>
        <taxon>Castoridae</taxon>
        <taxon>Castor</taxon>
    </lineage>
</organism>
<proteinExistence type="predicted"/>